<feature type="compositionally biased region" description="Low complexity" evidence="1">
    <location>
        <begin position="48"/>
        <end position="73"/>
    </location>
</feature>
<comment type="caution">
    <text evidence="2">The sequence shown here is derived from an EMBL/GenBank/DDBJ whole genome shotgun (WGS) entry which is preliminary data.</text>
</comment>
<dbReference type="AlphaFoldDB" id="A0A175W153"/>
<dbReference type="VEuPathDB" id="FungiDB:MMYC01_207145"/>
<proteinExistence type="predicted"/>
<keyword evidence="3" id="KW-1185">Reference proteome</keyword>
<dbReference type="EMBL" id="LCTW02000183">
    <property type="protein sequence ID" value="KXX76970.1"/>
    <property type="molecule type" value="Genomic_DNA"/>
</dbReference>
<feature type="region of interest" description="Disordered" evidence="1">
    <location>
        <begin position="1"/>
        <end position="94"/>
    </location>
</feature>
<sequence length="290" mass="31741">MANPNIPYRAPPPYPGSGHGAFPPQNPYHGYQAPPPPPANPIWNQYSAIPPQQAQPAPGPGIHQFPYPQYQTYRPHHHHYPPPTAASSSSPPGTAYPYVSTAKRQMTLLTPDRTRPLLTVCYPSSWSSTQQLTIHRGDGPHGPELGGAVFHSFTTDKVDAYLVRGGAMTEEYRFKKKFESRTGLGLAGTAKMVWEVEKPGYGWRALVLRESGKDGPVAARFVMAEDGCGGKGGYATIERVEGRLEVVRAGGLAAEQFEEVFLTLVAEMERKRRDKEMDIVGEVFSAAVEA</sequence>
<reference evidence="2 3" key="1">
    <citation type="journal article" date="2016" name="Genome Announc.">
        <title>Genome Sequence of Madurella mycetomatis mm55, Isolated from a Human Mycetoma Case in Sudan.</title>
        <authorList>
            <person name="Smit S."/>
            <person name="Derks M.F."/>
            <person name="Bervoets S."/>
            <person name="Fahal A."/>
            <person name="van Leeuwen W."/>
            <person name="van Belkum A."/>
            <person name="van de Sande W.W."/>
        </authorList>
    </citation>
    <scope>NUCLEOTIDE SEQUENCE [LARGE SCALE GENOMIC DNA]</scope>
    <source>
        <strain evidence="3">mm55</strain>
    </source>
</reference>
<accession>A0A175W153</accession>
<evidence type="ECO:0000256" key="1">
    <source>
        <dbReference type="SAM" id="MobiDB-lite"/>
    </source>
</evidence>
<feature type="compositionally biased region" description="Low complexity" evidence="1">
    <location>
        <begin position="85"/>
        <end position="94"/>
    </location>
</feature>
<protein>
    <submittedName>
        <fullName evidence="2">Uncharacterized protein</fullName>
    </submittedName>
</protein>
<name>A0A175W153_9PEZI</name>
<gene>
    <name evidence="2" type="ORF">MMYC01_207145</name>
</gene>
<dbReference type="STRING" id="100816.A0A175W153"/>
<dbReference type="Proteomes" id="UP000078237">
    <property type="component" value="Unassembled WGS sequence"/>
</dbReference>
<dbReference type="OrthoDB" id="4725912at2759"/>
<organism evidence="2 3">
    <name type="scientific">Madurella mycetomatis</name>
    <dbReference type="NCBI Taxonomy" id="100816"/>
    <lineage>
        <taxon>Eukaryota</taxon>
        <taxon>Fungi</taxon>
        <taxon>Dikarya</taxon>
        <taxon>Ascomycota</taxon>
        <taxon>Pezizomycotina</taxon>
        <taxon>Sordariomycetes</taxon>
        <taxon>Sordariomycetidae</taxon>
        <taxon>Sordariales</taxon>
        <taxon>Sordariales incertae sedis</taxon>
        <taxon>Madurella</taxon>
    </lineage>
</organism>
<evidence type="ECO:0000313" key="2">
    <source>
        <dbReference type="EMBL" id="KXX76970.1"/>
    </source>
</evidence>
<evidence type="ECO:0000313" key="3">
    <source>
        <dbReference type="Proteomes" id="UP000078237"/>
    </source>
</evidence>